<feature type="compositionally biased region" description="Basic residues" evidence="1">
    <location>
        <begin position="1"/>
        <end position="11"/>
    </location>
</feature>
<gene>
    <name evidence="2" type="ORF">Tco_0951288</name>
</gene>
<reference evidence="2" key="1">
    <citation type="journal article" date="2022" name="Int. J. Mol. Sci.">
        <title>Draft Genome of Tanacetum Coccineum: Genomic Comparison of Closely Related Tanacetum-Family Plants.</title>
        <authorList>
            <person name="Yamashiro T."/>
            <person name="Shiraishi A."/>
            <person name="Nakayama K."/>
            <person name="Satake H."/>
        </authorList>
    </citation>
    <scope>NUCLEOTIDE SEQUENCE</scope>
</reference>
<protein>
    <submittedName>
        <fullName evidence="2">Uncharacterized protein</fullName>
    </submittedName>
</protein>
<dbReference type="Proteomes" id="UP001151760">
    <property type="component" value="Unassembled WGS sequence"/>
</dbReference>
<feature type="compositionally biased region" description="Basic and acidic residues" evidence="1">
    <location>
        <begin position="54"/>
        <end position="77"/>
    </location>
</feature>
<dbReference type="EMBL" id="BQNB010015657">
    <property type="protein sequence ID" value="GJT42573.1"/>
    <property type="molecule type" value="Genomic_DNA"/>
</dbReference>
<comment type="caution">
    <text evidence="2">The sequence shown here is derived from an EMBL/GenBank/DDBJ whole genome shotgun (WGS) entry which is preliminary data.</text>
</comment>
<sequence>MSRTARGRKRSAQNTGQRPACNRARGSKNRQKPRNATRREPIGRADETTEEEAEAGHERAEPTRRTTSSERLTETSERTSATGSDPRARASSRRTPGKGKSSTAQDRPKGAAVQEAKREPKL</sequence>
<feature type="compositionally biased region" description="Basic residues" evidence="1">
    <location>
        <begin position="25"/>
        <end position="36"/>
    </location>
</feature>
<evidence type="ECO:0000256" key="1">
    <source>
        <dbReference type="SAM" id="MobiDB-lite"/>
    </source>
</evidence>
<accession>A0ABQ5DVG5</accession>
<evidence type="ECO:0000313" key="3">
    <source>
        <dbReference type="Proteomes" id="UP001151760"/>
    </source>
</evidence>
<proteinExistence type="predicted"/>
<feature type="region of interest" description="Disordered" evidence="1">
    <location>
        <begin position="1"/>
        <end position="122"/>
    </location>
</feature>
<reference evidence="2" key="2">
    <citation type="submission" date="2022-01" db="EMBL/GenBank/DDBJ databases">
        <authorList>
            <person name="Yamashiro T."/>
            <person name="Shiraishi A."/>
            <person name="Satake H."/>
            <person name="Nakayama K."/>
        </authorList>
    </citation>
    <scope>NUCLEOTIDE SEQUENCE</scope>
</reference>
<feature type="compositionally biased region" description="Basic and acidic residues" evidence="1">
    <location>
        <begin position="37"/>
        <end position="47"/>
    </location>
</feature>
<name>A0ABQ5DVG5_9ASTR</name>
<evidence type="ECO:0000313" key="2">
    <source>
        <dbReference type="EMBL" id="GJT42573.1"/>
    </source>
</evidence>
<organism evidence="2 3">
    <name type="scientific">Tanacetum coccineum</name>
    <dbReference type="NCBI Taxonomy" id="301880"/>
    <lineage>
        <taxon>Eukaryota</taxon>
        <taxon>Viridiplantae</taxon>
        <taxon>Streptophyta</taxon>
        <taxon>Embryophyta</taxon>
        <taxon>Tracheophyta</taxon>
        <taxon>Spermatophyta</taxon>
        <taxon>Magnoliopsida</taxon>
        <taxon>eudicotyledons</taxon>
        <taxon>Gunneridae</taxon>
        <taxon>Pentapetalae</taxon>
        <taxon>asterids</taxon>
        <taxon>campanulids</taxon>
        <taxon>Asterales</taxon>
        <taxon>Asteraceae</taxon>
        <taxon>Asteroideae</taxon>
        <taxon>Anthemideae</taxon>
        <taxon>Anthemidinae</taxon>
        <taxon>Tanacetum</taxon>
    </lineage>
</organism>
<keyword evidence="3" id="KW-1185">Reference proteome</keyword>